<dbReference type="Proteomes" id="UP000886047">
    <property type="component" value="Unassembled WGS sequence"/>
</dbReference>
<dbReference type="EMBL" id="DSDK01000314">
    <property type="protein sequence ID" value="HDR51094.1"/>
    <property type="molecule type" value="Genomic_DNA"/>
</dbReference>
<proteinExistence type="predicted"/>
<dbReference type="AlphaFoldDB" id="A0A831PIW2"/>
<evidence type="ECO:0000313" key="1">
    <source>
        <dbReference type="EMBL" id="HDR51094.1"/>
    </source>
</evidence>
<protein>
    <submittedName>
        <fullName evidence="1">Response regulator transcription factor</fullName>
    </submittedName>
</protein>
<comment type="caution">
    <text evidence="1">The sequence shown here is derived from an EMBL/GenBank/DDBJ whole genome shotgun (WGS) entry which is preliminary data.</text>
</comment>
<name>A0A831PIW2_9BACT</name>
<accession>A0A831PIW2</accession>
<gene>
    <name evidence="1" type="ORF">ENN90_05645</name>
</gene>
<sequence>MKLLIIEYNMDLALVKKDYLSAEGYSCVVAPTREKSDENELNLPKNSKFFQNCDFILSEK</sequence>
<organism evidence="1">
    <name type="scientific">Mariniphaga anaerophila</name>
    <dbReference type="NCBI Taxonomy" id="1484053"/>
    <lineage>
        <taxon>Bacteria</taxon>
        <taxon>Pseudomonadati</taxon>
        <taxon>Bacteroidota</taxon>
        <taxon>Bacteroidia</taxon>
        <taxon>Marinilabiliales</taxon>
        <taxon>Prolixibacteraceae</taxon>
        <taxon>Mariniphaga</taxon>
    </lineage>
</organism>
<reference evidence="1" key="1">
    <citation type="journal article" date="2020" name="mSystems">
        <title>Genome- and Community-Level Interaction Insights into Carbon Utilization and Element Cycling Functions of Hydrothermarchaeota in Hydrothermal Sediment.</title>
        <authorList>
            <person name="Zhou Z."/>
            <person name="Liu Y."/>
            <person name="Xu W."/>
            <person name="Pan J."/>
            <person name="Luo Z.H."/>
            <person name="Li M."/>
        </authorList>
    </citation>
    <scope>NUCLEOTIDE SEQUENCE [LARGE SCALE GENOMIC DNA]</scope>
    <source>
        <strain evidence="1">SpSt-1217</strain>
    </source>
</reference>